<dbReference type="Proteomes" id="UP001151760">
    <property type="component" value="Unassembled WGS sequence"/>
</dbReference>
<organism evidence="1 2">
    <name type="scientific">Tanacetum coccineum</name>
    <dbReference type="NCBI Taxonomy" id="301880"/>
    <lineage>
        <taxon>Eukaryota</taxon>
        <taxon>Viridiplantae</taxon>
        <taxon>Streptophyta</taxon>
        <taxon>Embryophyta</taxon>
        <taxon>Tracheophyta</taxon>
        <taxon>Spermatophyta</taxon>
        <taxon>Magnoliopsida</taxon>
        <taxon>eudicotyledons</taxon>
        <taxon>Gunneridae</taxon>
        <taxon>Pentapetalae</taxon>
        <taxon>asterids</taxon>
        <taxon>campanulids</taxon>
        <taxon>Asterales</taxon>
        <taxon>Asteraceae</taxon>
        <taxon>Asteroideae</taxon>
        <taxon>Anthemideae</taxon>
        <taxon>Anthemidinae</taxon>
        <taxon>Tanacetum</taxon>
    </lineage>
</organism>
<sequence length="70" mass="7884">MYAEYFKKRSPEKAPPIVTTFEKQISLISLHDVDELNQEDSAKFDGNTLLTPYDASNIDEAESSTMALDL</sequence>
<accession>A0ABQ5C4Y2</accession>
<gene>
    <name evidence="1" type="ORF">Tco_0892107</name>
</gene>
<keyword evidence="2" id="KW-1185">Reference proteome</keyword>
<reference evidence="1" key="1">
    <citation type="journal article" date="2022" name="Int. J. Mol. Sci.">
        <title>Draft Genome of Tanacetum Coccineum: Genomic Comparison of Closely Related Tanacetum-Family Plants.</title>
        <authorList>
            <person name="Yamashiro T."/>
            <person name="Shiraishi A."/>
            <person name="Nakayama K."/>
            <person name="Satake H."/>
        </authorList>
    </citation>
    <scope>NUCLEOTIDE SEQUENCE</scope>
</reference>
<protein>
    <submittedName>
        <fullName evidence="1">Uncharacterized protein</fullName>
    </submittedName>
</protein>
<dbReference type="EMBL" id="BQNB010013947">
    <property type="protein sequence ID" value="GJT22170.1"/>
    <property type="molecule type" value="Genomic_DNA"/>
</dbReference>
<reference evidence="1" key="2">
    <citation type="submission" date="2022-01" db="EMBL/GenBank/DDBJ databases">
        <authorList>
            <person name="Yamashiro T."/>
            <person name="Shiraishi A."/>
            <person name="Satake H."/>
            <person name="Nakayama K."/>
        </authorList>
    </citation>
    <scope>NUCLEOTIDE SEQUENCE</scope>
</reference>
<name>A0ABQ5C4Y2_9ASTR</name>
<proteinExistence type="predicted"/>
<evidence type="ECO:0000313" key="2">
    <source>
        <dbReference type="Proteomes" id="UP001151760"/>
    </source>
</evidence>
<comment type="caution">
    <text evidence="1">The sequence shown here is derived from an EMBL/GenBank/DDBJ whole genome shotgun (WGS) entry which is preliminary data.</text>
</comment>
<evidence type="ECO:0000313" key="1">
    <source>
        <dbReference type="EMBL" id="GJT22170.1"/>
    </source>
</evidence>